<dbReference type="Pfam" id="PF03006">
    <property type="entry name" value="HlyIII"/>
    <property type="match status" value="2"/>
</dbReference>
<sequence>MSKREDKNLVSFPYRGKRKMLWKKGKCHLIEYDSLPNYLKDNEFIINYYRSEWPLKETIFSIFSVHNETLNVWTHLFGFLIFLALTLFTSTNVPLTQIMETDLQKMQLDFMSHLPFKPNTSSHLRLLGESSTKDKLPSTISRQLSGSLANCSPERYSLTNYSDRCVLVQLSPEEDAASTMLLARLTVNSMNKWPFYAFLFGAMFCLLTSSACHLLSCHSRRFSYIMLRLDYAGISALIVTSFYPLVYYSFMCHPFFRNLYIGFITSFGVTIVLVLLVPIFQTPEFRLVRAGLFFCMGVSGLVPILHKLIMFCDRPEALESTGYELLMGFLYGVGVVIYATRVPERWLPGKFDLVGHSHQWFHVLVIAGAYAHYHAGLVYLKWRDYEGC</sequence>
<feature type="transmembrane region" description="Helical" evidence="6">
    <location>
        <begin position="321"/>
        <end position="340"/>
    </location>
</feature>
<feature type="binding site" evidence="5">
    <location>
        <position position="358"/>
    </location>
    <ligand>
        <name>Zn(2+)</name>
        <dbReference type="ChEBI" id="CHEBI:29105"/>
    </ligand>
</feature>
<keyword evidence="5" id="KW-0479">Metal-binding</keyword>
<proteinExistence type="predicted"/>
<dbReference type="GO" id="GO:0046872">
    <property type="term" value="F:metal ion binding"/>
    <property type="evidence" value="ECO:0007669"/>
    <property type="project" value="UniProtKB-KW"/>
</dbReference>
<keyword evidence="3 6" id="KW-1133">Transmembrane helix</keyword>
<feature type="transmembrane region" description="Helical" evidence="6">
    <location>
        <begin position="287"/>
        <end position="309"/>
    </location>
</feature>
<evidence type="ECO:0008006" key="9">
    <source>
        <dbReference type="Google" id="ProtNLM"/>
    </source>
</evidence>
<feature type="transmembrane region" description="Helical" evidence="6">
    <location>
        <begin position="222"/>
        <end position="247"/>
    </location>
</feature>
<evidence type="ECO:0000256" key="5">
    <source>
        <dbReference type="PIRSR" id="PIRSR604254-1"/>
    </source>
</evidence>
<evidence type="ECO:0000256" key="3">
    <source>
        <dbReference type="ARBA" id="ARBA00022989"/>
    </source>
</evidence>
<dbReference type="Proteomes" id="UP001179952">
    <property type="component" value="Unassembled WGS sequence"/>
</dbReference>
<dbReference type="GO" id="GO:0038023">
    <property type="term" value="F:signaling receptor activity"/>
    <property type="evidence" value="ECO:0007669"/>
    <property type="project" value="TreeGrafter"/>
</dbReference>
<reference evidence="7" key="2">
    <citation type="submission" date="2023-06" db="EMBL/GenBank/DDBJ databases">
        <authorList>
            <person name="Ma L."/>
            <person name="Liu K.-W."/>
            <person name="Li Z."/>
            <person name="Hsiao Y.-Y."/>
            <person name="Qi Y."/>
            <person name="Fu T."/>
            <person name="Tang G."/>
            <person name="Zhang D."/>
            <person name="Sun W.-H."/>
            <person name="Liu D.-K."/>
            <person name="Li Y."/>
            <person name="Chen G.-Z."/>
            <person name="Liu X.-D."/>
            <person name="Liao X.-Y."/>
            <person name="Jiang Y.-T."/>
            <person name="Yu X."/>
            <person name="Hao Y."/>
            <person name="Huang J."/>
            <person name="Zhao X.-W."/>
            <person name="Ke S."/>
            <person name="Chen Y.-Y."/>
            <person name="Wu W.-L."/>
            <person name="Hsu J.-L."/>
            <person name="Lin Y.-F."/>
            <person name="Huang M.-D."/>
            <person name="Li C.-Y."/>
            <person name="Huang L."/>
            <person name="Wang Z.-W."/>
            <person name="Zhao X."/>
            <person name="Zhong W.-Y."/>
            <person name="Peng D.-H."/>
            <person name="Ahmad S."/>
            <person name="Lan S."/>
            <person name="Zhang J.-S."/>
            <person name="Tsai W.-C."/>
            <person name="Van De Peer Y."/>
            <person name="Liu Z.-J."/>
        </authorList>
    </citation>
    <scope>NUCLEOTIDE SEQUENCE</scope>
    <source>
        <strain evidence="7">SCP</strain>
        <tissue evidence="7">Leaves</tissue>
    </source>
</reference>
<evidence type="ECO:0000313" key="7">
    <source>
        <dbReference type="EMBL" id="KAK1275267.1"/>
    </source>
</evidence>
<reference evidence="7" key="1">
    <citation type="journal article" date="2023" name="Nat. Commun.">
        <title>Diploid and tetraploid genomes of Acorus and the evolution of monocots.</title>
        <authorList>
            <person name="Ma L."/>
            <person name="Liu K.W."/>
            <person name="Li Z."/>
            <person name="Hsiao Y.Y."/>
            <person name="Qi Y."/>
            <person name="Fu T."/>
            <person name="Tang G.D."/>
            <person name="Zhang D."/>
            <person name="Sun W.H."/>
            <person name="Liu D.K."/>
            <person name="Li Y."/>
            <person name="Chen G.Z."/>
            <person name="Liu X.D."/>
            <person name="Liao X.Y."/>
            <person name="Jiang Y.T."/>
            <person name="Yu X."/>
            <person name="Hao Y."/>
            <person name="Huang J."/>
            <person name="Zhao X.W."/>
            <person name="Ke S."/>
            <person name="Chen Y.Y."/>
            <person name="Wu W.L."/>
            <person name="Hsu J.L."/>
            <person name="Lin Y.F."/>
            <person name="Huang M.D."/>
            <person name="Li C.Y."/>
            <person name="Huang L."/>
            <person name="Wang Z.W."/>
            <person name="Zhao X."/>
            <person name="Zhong W.Y."/>
            <person name="Peng D.H."/>
            <person name="Ahmad S."/>
            <person name="Lan S."/>
            <person name="Zhang J.S."/>
            <person name="Tsai W.C."/>
            <person name="Van de Peer Y."/>
            <person name="Liu Z.J."/>
        </authorList>
    </citation>
    <scope>NUCLEOTIDE SEQUENCE</scope>
    <source>
        <strain evidence="7">SCP</strain>
    </source>
</reference>
<keyword evidence="8" id="KW-1185">Reference proteome</keyword>
<evidence type="ECO:0000256" key="2">
    <source>
        <dbReference type="ARBA" id="ARBA00022692"/>
    </source>
</evidence>
<keyword evidence="5" id="KW-0862">Zinc</keyword>
<feature type="transmembrane region" description="Helical" evidence="6">
    <location>
        <begin position="360"/>
        <end position="380"/>
    </location>
</feature>
<dbReference type="PANTHER" id="PTHR20855">
    <property type="entry name" value="ADIPOR/PROGESTIN RECEPTOR-RELATED"/>
    <property type="match status" value="1"/>
</dbReference>
<feature type="binding site" evidence="5">
    <location>
        <position position="362"/>
    </location>
    <ligand>
        <name>Zn(2+)</name>
        <dbReference type="ChEBI" id="CHEBI:29105"/>
    </ligand>
</feature>
<evidence type="ECO:0000256" key="6">
    <source>
        <dbReference type="SAM" id="Phobius"/>
    </source>
</evidence>
<accession>A0AAV9BFY3</accession>
<feature type="transmembrane region" description="Helical" evidence="6">
    <location>
        <begin position="72"/>
        <end position="95"/>
    </location>
</feature>
<comment type="subcellular location">
    <subcellularLocation>
        <location evidence="1">Membrane</location>
        <topology evidence="1">Multi-pass membrane protein</topology>
    </subcellularLocation>
</comment>
<keyword evidence="4 6" id="KW-0472">Membrane</keyword>
<organism evidence="7 8">
    <name type="scientific">Acorus gramineus</name>
    <name type="common">Dwarf sweet flag</name>
    <dbReference type="NCBI Taxonomy" id="55184"/>
    <lineage>
        <taxon>Eukaryota</taxon>
        <taxon>Viridiplantae</taxon>
        <taxon>Streptophyta</taxon>
        <taxon>Embryophyta</taxon>
        <taxon>Tracheophyta</taxon>
        <taxon>Spermatophyta</taxon>
        <taxon>Magnoliopsida</taxon>
        <taxon>Liliopsida</taxon>
        <taxon>Acoraceae</taxon>
        <taxon>Acorus</taxon>
    </lineage>
</organism>
<evidence type="ECO:0000313" key="8">
    <source>
        <dbReference type="Proteomes" id="UP001179952"/>
    </source>
</evidence>
<comment type="caution">
    <text evidence="7">The sequence shown here is derived from an EMBL/GenBank/DDBJ whole genome shotgun (WGS) entry which is preliminary data.</text>
</comment>
<feature type="transmembrane region" description="Helical" evidence="6">
    <location>
        <begin position="259"/>
        <end position="281"/>
    </location>
</feature>
<dbReference type="GO" id="GO:0009725">
    <property type="term" value="P:response to hormone"/>
    <property type="evidence" value="ECO:0007669"/>
    <property type="project" value="TreeGrafter"/>
</dbReference>
<dbReference type="GO" id="GO:0009744">
    <property type="term" value="P:response to sucrose"/>
    <property type="evidence" value="ECO:0007669"/>
    <property type="project" value="UniProtKB-ARBA"/>
</dbReference>
<dbReference type="PANTHER" id="PTHR20855:SF113">
    <property type="entry name" value="HAEMOLYSIN-III RELATED FAMILY PROTEIN, EXPRESSED"/>
    <property type="match status" value="1"/>
</dbReference>
<protein>
    <recommendedName>
        <fullName evidence="9">Heptahelical transmembrane protein 4-like</fullName>
    </recommendedName>
</protein>
<evidence type="ECO:0000256" key="1">
    <source>
        <dbReference type="ARBA" id="ARBA00004141"/>
    </source>
</evidence>
<gene>
    <name evidence="7" type="ORF">QJS04_geneDACA001720</name>
</gene>
<evidence type="ECO:0000256" key="4">
    <source>
        <dbReference type="ARBA" id="ARBA00023136"/>
    </source>
</evidence>
<dbReference type="GO" id="GO:0016020">
    <property type="term" value="C:membrane"/>
    <property type="evidence" value="ECO:0007669"/>
    <property type="project" value="UniProtKB-SubCell"/>
</dbReference>
<feature type="binding site" evidence="5">
    <location>
        <position position="213"/>
    </location>
    <ligand>
        <name>Zn(2+)</name>
        <dbReference type="ChEBI" id="CHEBI:29105"/>
    </ligand>
</feature>
<feature type="transmembrane region" description="Helical" evidence="6">
    <location>
        <begin position="193"/>
        <end position="216"/>
    </location>
</feature>
<dbReference type="AlphaFoldDB" id="A0AAV9BFY3"/>
<dbReference type="EMBL" id="JAUJYN010000003">
    <property type="protein sequence ID" value="KAK1275267.1"/>
    <property type="molecule type" value="Genomic_DNA"/>
</dbReference>
<dbReference type="InterPro" id="IPR004254">
    <property type="entry name" value="AdipoR/HlyIII-related"/>
</dbReference>
<name>A0AAV9BFY3_ACOGR</name>
<keyword evidence="2 6" id="KW-0812">Transmembrane</keyword>